<gene>
    <name evidence="1" type="ORF">D9Q98_009091</name>
</gene>
<sequence>MASWSVVETLVAVHLPSSTGARFLPWPPPPPAAAAADDDGPGRAADIANTWADLEAYQAQQKWESIRPSMQVNHVQSVPARTGLNQQRLTSCAMVSCTGGKRASVHSLAAVVHKQQSLSGCTEPLAWEHFKRQLGDALTEYGNLRCFITRLTSLGVIKIPSAPDNPLAACPRCADSKGVHINIDF</sequence>
<evidence type="ECO:0000313" key="1">
    <source>
        <dbReference type="EMBL" id="KAI3425327.1"/>
    </source>
</evidence>
<dbReference type="OrthoDB" id="10608391at2759"/>
<name>A0A9D4TH80_CHLVU</name>
<reference evidence="1" key="1">
    <citation type="journal article" date="2019" name="Plant J.">
        <title>Chlorella vulgaris genome assembly and annotation reveals the molecular basis for metabolic acclimation to high light conditions.</title>
        <authorList>
            <person name="Cecchin M."/>
            <person name="Marcolungo L."/>
            <person name="Rossato M."/>
            <person name="Girolomoni L."/>
            <person name="Cosentino E."/>
            <person name="Cuine S."/>
            <person name="Li-Beisson Y."/>
            <person name="Delledonne M."/>
            <person name="Ballottari M."/>
        </authorList>
    </citation>
    <scope>NUCLEOTIDE SEQUENCE</scope>
    <source>
        <strain evidence="1">211/11P</strain>
    </source>
</reference>
<proteinExistence type="predicted"/>
<organism evidence="1 2">
    <name type="scientific">Chlorella vulgaris</name>
    <name type="common">Green alga</name>
    <dbReference type="NCBI Taxonomy" id="3077"/>
    <lineage>
        <taxon>Eukaryota</taxon>
        <taxon>Viridiplantae</taxon>
        <taxon>Chlorophyta</taxon>
        <taxon>core chlorophytes</taxon>
        <taxon>Trebouxiophyceae</taxon>
        <taxon>Chlorellales</taxon>
        <taxon>Chlorellaceae</taxon>
        <taxon>Chlorella clade</taxon>
        <taxon>Chlorella</taxon>
    </lineage>
</organism>
<dbReference type="AlphaFoldDB" id="A0A9D4TH80"/>
<comment type="caution">
    <text evidence="1">The sequence shown here is derived from an EMBL/GenBank/DDBJ whole genome shotgun (WGS) entry which is preliminary data.</text>
</comment>
<dbReference type="EMBL" id="SIDB01000012">
    <property type="protein sequence ID" value="KAI3425327.1"/>
    <property type="molecule type" value="Genomic_DNA"/>
</dbReference>
<protein>
    <submittedName>
        <fullName evidence="1">Uncharacterized protein</fullName>
    </submittedName>
</protein>
<accession>A0A9D4TH80</accession>
<dbReference type="Proteomes" id="UP001055712">
    <property type="component" value="Unassembled WGS sequence"/>
</dbReference>
<evidence type="ECO:0000313" key="2">
    <source>
        <dbReference type="Proteomes" id="UP001055712"/>
    </source>
</evidence>
<reference evidence="1" key="2">
    <citation type="submission" date="2020-11" db="EMBL/GenBank/DDBJ databases">
        <authorList>
            <person name="Cecchin M."/>
            <person name="Marcolungo L."/>
            <person name="Rossato M."/>
            <person name="Girolomoni L."/>
            <person name="Cosentino E."/>
            <person name="Cuine S."/>
            <person name="Li-Beisson Y."/>
            <person name="Delledonne M."/>
            <person name="Ballottari M."/>
        </authorList>
    </citation>
    <scope>NUCLEOTIDE SEQUENCE</scope>
    <source>
        <strain evidence="1">211/11P</strain>
        <tissue evidence="1">Whole cell</tissue>
    </source>
</reference>
<keyword evidence="2" id="KW-1185">Reference proteome</keyword>